<dbReference type="EMBL" id="FTNT01000013">
    <property type="protein sequence ID" value="SIS21700.1"/>
    <property type="molecule type" value="Genomic_DNA"/>
</dbReference>
<accession>A0A1N7HAG9</accession>
<evidence type="ECO:0000313" key="3">
    <source>
        <dbReference type="Proteomes" id="UP000186218"/>
    </source>
</evidence>
<dbReference type="PANTHER" id="PTHR34202:SF1">
    <property type="entry name" value="UPF0548 PROTEIN"/>
    <property type="match status" value="1"/>
</dbReference>
<dbReference type="InterPro" id="IPR014457">
    <property type="entry name" value="UCP010260"/>
</dbReference>
<evidence type="ECO:0000259" key="1">
    <source>
        <dbReference type="Pfam" id="PF09348"/>
    </source>
</evidence>
<proteinExistence type="predicted"/>
<reference evidence="2 3" key="1">
    <citation type="submission" date="2017-01" db="EMBL/GenBank/DDBJ databases">
        <authorList>
            <person name="Mah S.A."/>
            <person name="Swanson W.J."/>
            <person name="Moy G.W."/>
            <person name="Vacquier V.D."/>
        </authorList>
    </citation>
    <scope>NUCLEOTIDE SEQUENCE [LARGE SCALE GENOMIC DNA]</scope>
    <source>
        <strain evidence="2 3">CPCC 203464</strain>
    </source>
</reference>
<dbReference type="InterPro" id="IPR018960">
    <property type="entry name" value="DUF1990"/>
</dbReference>
<dbReference type="PIRSF" id="PIRSF010260">
    <property type="entry name" value="UCP010260"/>
    <property type="match status" value="1"/>
</dbReference>
<sequence length="190" mass="20321">MPRPETPLVRSLTNETAYRLRRAPFTYDTIGVTGPDDGHSLGDGFHHLTRTAVIGHGAEAFHTAAADLLSWQIQLRAGLGVRSSDQVIRSGSVALLTVGVGPVTTIVAPVRVVGVDTSADRAAFTYGTLPGHPESGEERFDVSLHETGAVRFTITAVSRPQSRWARLAGPLGCGLQSWVTDRYLATLVVH</sequence>
<dbReference type="PANTHER" id="PTHR34202">
    <property type="entry name" value="UPF0548 PROTEIN"/>
    <property type="match status" value="1"/>
</dbReference>
<name>A0A1N7HAG9_9NOCA</name>
<dbReference type="RefSeq" id="WP_076482641.1">
    <property type="nucleotide sequence ID" value="NZ_FTNT01000013.1"/>
</dbReference>
<dbReference type="AlphaFoldDB" id="A0A1N7HAG9"/>
<dbReference type="Proteomes" id="UP000186218">
    <property type="component" value="Unassembled WGS sequence"/>
</dbReference>
<protein>
    <submittedName>
        <fullName evidence="2">Uncharacterized protein, UPF0548 family</fullName>
    </submittedName>
</protein>
<organism evidence="2 3">
    <name type="scientific">Williamsia sterculiae</name>
    <dbReference type="NCBI Taxonomy" id="1344003"/>
    <lineage>
        <taxon>Bacteria</taxon>
        <taxon>Bacillati</taxon>
        <taxon>Actinomycetota</taxon>
        <taxon>Actinomycetes</taxon>
        <taxon>Mycobacteriales</taxon>
        <taxon>Nocardiaceae</taxon>
        <taxon>Williamsia</taxon>
    </lineage>
</organism>
<evidence type="ECO:0000313" key="2">
    <source>
        <dbReference type="EMBL" id="SIS21700.1"/>
    </source>
</evidence>
<gene>
    <name evidence="2" type="ORF">SAMN05445060_3816</name>
</gene>
<keyword evidence="3" id="KW-1185">Reference proteome</keyword>
<dbReference type="OrthoDB" id="120660at2"/>
<dbReference type="STRING" id="1344003.SAMN05445060_3816"/>
<dbReference type="Pfam" id="PF09348">
    <property type="entry name" value="DUF1990"/>
    <property type="match status" value="1"/>
</dbReference>
<feature type="domain" description="DUF1990" evidence="1">
    <location>
        <begin position="26"/>
        <end position="185"/>
    </location>
</feature>